<name>A0A8T9C3M6_9HELO</name>
<dbReference type="InterPro" id="IPR005828">
    <property type="entry name" value="MFS_sugar_transport-like"/>
</dbReference>
<reference evidence="8 9" key="1">
    <citation type="submission" date="2018-05" db="EMBL/GenBank/DDBJ databases">
        <title>Genome sequencing and assembly of the regulated plant pathogen Lachnellula willkommii and related sister species for the development of diagnostic species identification markers.</title>
        <authorList>
            <person name="Giroux E."/>
            <person name="Bilodeau G."/>
        </authorList>
    </citation>
    <scope>NUCLEOTIDE SEQUENCE [LARGE SCALE GENOMIC DNA]</scope>
    <source>
        <strain evidence="8 9">CBS 268.59</strain>
    </source>
</reference>
<evidence type="ECO:0000256" key="2">
    <source>
        <dbReference type="ARBA" id="ARBA00010992"/>
    </source>
</evidence>
<comment type="subcellular location">
    <subcellularLocation>
        <location evidence="1">Membrane</location>
        <topology evidence="1">Multi-pass membrane protein</topology>
    </subcellularLocation>
</comment>
<evidence type="ECO:0000256" key="1">
    <source>
        <dbReference type="ARBA" id="ARBA00004141"/>
    </source>
</evidence>
<dbReference type="OrthoDB" id="6133115at2759"/>
<feature type="transmembrane region" description="Helical" evidence="6">
    <location>
        <begin position="359"/>
        <end position="378"/>
    </location>
</feature>
<sequence>MVGIGIDTGRSLQGTLGVAQAEAPEFEKVSWYSNSGLRKLYFWAAVLCVASATTGYDGPYMADWWGRKTPIAVGCVLMVLGGFIGAFCNGYGMYVGGRFILGFGNSLSQLSSPVLLTEICHPQHRARITAVYNCLWNLGALCKFDIGYDDQNFYSNYKIVVAWIAWATMTIHNDWSWRTLTILQVLPAVIQLTFIYLGTTNSSLLLTIIGFCFGSKTNSTLGVPESPRWHIANDRPEEALATLAYYHANGDTQNTTVQFEYQEIKETLRLEFEFKKTSSYMDFLKTRGNRYRLAILLSLGIISQYSGNALFSNYMNLIYNSMGITSQGQKIPLNGGQTLLALVVSVGCAFLVDRVGRRPLFLTSTVGMVLMFLAWTITASRFEASDSKNMAAGTPQVVFVWVFGIFYSLAWSGLLVAYALEILPYKLRAKGLMIMNLTVQCALVLGNYTNPIAWEKLPHHYDLSLIYTVWIFVELIFVYFFYVETRGPTLEELAKIFDGDEAEVAHLDLHKVEKELHGHDGAGLDEKRVVLTEERAV</sequence>
<evidence type="ECO:0000256" key="6">
    <source>
        <dbReference type="SAM" id="Phobius"/>
    </source>
</evidence>
<dbReference type="AlphaFoldDB" id="A0A8T9C3M6"/>
<dbReference type="EMBL" id="QGMK01001238">
    <property type="protein sequence ID" value="TVY71409.1"/>
    <property type="molecule type" value="Genomic_DNA"/>
</dbReference>
<keyword evidence="3 6" id="KW-0812">Transmembrane</keyword>
<dbReference type="PROSITE" id="PS50850">
    <property type="entry name" value="MFS"/>
    <property type="match status" value="1"/>
</dbReference>
<dbReference type="PANTHER" id="PTHR48022:SF66">
    <property type="entry name" value="MFS HEXOSE TRANSPORTER"/>
    <property type="match status" value="1"/>
</dbReference>
<dbReference type="PANTHER" id="PTHR48022">
    <property type="entry name" value="PLASTIDIC GLUCOSE TRANSPORTER 4"/>
    <property type="match status" value="1"/>
</dbReference>
<feature type="transmembrane region" description="Helical" evidence="6">
    <location>
        <begin position="71"/>
        <end position="94"/>
    </location>
</feature>
<comment type="similarity">
    <text evidence="2">Belongs to the major facilitator superfamily. Sugar transporter (TC 2.A.1.1) family.</text>
</comment>
<evidence type="ECO:0000256" key="4">
    <source>
        <dbReference type="ARBA" id="ARBA00022989"/>
    </source>
</evidence>
<dbReference type="SUPFAM" id="SSF103473">
    <property type="entry name" value="MFS general substrate transporter"/>
    <property type="match status" value="1"/>
</dbReference>
<feature type="transmembrane region" description="Helical" evidence="6">
    <location>
        <begin position="40"/>
        <end position="59"/>
    </location>
</feature>
<feature type="transmembrane region" description="Helical" evidence="6">
    <location>
        <begin position="465"/>
        <end position="483"/>
    </location>
</feature>
<feature type="transmembrane region" description="Helical" evidence="6">
    <location>
        <begin position="291"/>
        <end position="311"/>
    </location>
</feature>
<feature type="domain" description="Major facilitator superfamily (MFS) profile" evidence="7">
    <location>
        <begin position="1"/>
        <end position="486"/>
    </location>
</feature>
<proteinExistence type="inferred from homology"/>
<evidence type="ECO:0000256" key="3">
    <source>
        <dbReference type="ARBA" id="ARBA00022692"/>
    </source>
</evidence>
<feature type="transmembrane region" description="Helical" evidence="6">
    <location>
        <begin position="331"/>
        <end position="352"/>
    </location>
</feature>
<evidence type="ECO:0000313" key="9">
    <source>
        <dbReference type="Proteomes" id="UP000469558"/>
    </source>
</evidence>
<accession>A0A8T9C3M6</accession>
<gene>
    <name evidence="8" type="primary">LAC12_0</name>
    <name evidence="8" type="ORF">LSUE1_G006525</name>
</gene>
<comment type="caution">
    <text evidence="8">The sequence shown here is derived from an EMBL/GenBank/DDBJ whole genome shotgun (WGS) entry which is preliminary data.</text>
</comment>
<dbReference type="InterPro" id="IPR050360">
    <property type="entry name" value="MFS_Sugar_Transporters"/>
</dbReference>
<dbReference type="GO" id="GO:0016020">
    <property type="term" value="C:membrane"/>
    <property type="evidence" value="ECO:0007669"/>
    <property type="project" value="UniProtKB-SubCell"/>
</dbReference>
<dbReference type="Pfam" id="PF00083">
    <property type="entry name" value="Sugar_tr"/>
    <property type="match status" value="2"/>
</dbReference>
<feature type="transmembrane region" description="Helical" evidence="6">
    <location>
        <begin position="432"/>
        <end position="453"/>
    </location>
</feature>
<keyword evidence="5 6" id="KW-0472">Membrane</keyword>
<evidence type="ECO:0000313" key="8">
    <source>
        <dbReference type="EMBL" id="TVY71409.1"/>
    </source>
</evidence>
<feature type="transmembrane region" description="Helical" evidence="6">
    <location>
        <begin position="398"/>
        <end position="420"/>
    </location>
</feature>
<dbReference type="GO" id="GO:0005351">
    <property type="term" value="F:carbohydrate:proton symporter activity"/>
    <property type="evidence" value="ECO:0007669"/>
    <property type="project" value="TreeGrafter"/>
</dbReference>
<dbReference type="Gene3D" id="1.20.1250.20">
    <property type="entry name" value="MFS general substrate transporter like domains"/>
    <property type="match status" value="1"/>
</dbReference>
<dbReference type="InterPro" id="IPR020846">
    <property type="entry name" value="MFS_dom"/>
</dbReference>
<evidence type="ECO:0000259" key="7">
    <source>
        <dbReference type="PROSITE" id="PS50850"/>
    </source>
</evidence>
<evidence type="ECO:0000256" key="5">
    <source>
        <dbReference type="ARBA" id="ARBA00023136"/>
    </source>
</evidence>
<keyword evidence="9" id="KW-1185">Reference proteome</keyword>
<dbReference type="InterPro" id="IPR036259">
    <property type="entry name" value="MFS_trans_sf"/>
</dbReference>
<dbReference type="Proteomes" id="UP000469558">
    <property type="component" value="Unassembled WGS sequence"/>
</dbReference>
<protein>
    <submittedName>
        <fullName evidence="8">Lactose permease</fullName>
    </submittedName>
</protein>
<keyword evidence="4 6" id="KW-1133">Transmembrane helix</keyword>
<organism evidence="8 9">
    <name type="scientific">Lachnellula suecica</name>
    <dbReference type="NCBI Taxonomy" id="602035"/>
    <lineage>
        <taxon>Eukaryota</taxon>
        <taxon>Fungi</taxon>
        <taxon>Dikarya</taxon>
        <taxon>Ascomycota</taxon>
        <taxon>Pezizomycotina</taxon>
        <taxon>Leotiomycetes</taxon>
        <taxon>Helotiales</taxon>
        <taxon>Lachnaceae</taxon>
        <taxon>Lachnellula</taxon>
    </lineage>
</organism>